<dbReference type="Proteomes" id="UP000238338">
    <property type="component" value="Unassembled WGS sequence"/>
</dbReference>
<comment type="caution">
    <text evidence="5">The sequence shown here is derived from an EMBL/GenBank/DDBJ whole genome shotgun (WGS) entry which is preliminary data.</text>
</comment>
<sequence length="556" mass="59484">MPTHKVLPGIDALGCGFNPFENTNDNYKPRLITLDYTGDDRPYSDAWSAGTYTAPGNRDYSVPKGIVIDPTGSAGLLEKDVSESQSEVEEKLAAKASVSGGFGLFRASFAASYDVDQKQVNASSYASTRMSQKMWGLSLAQNLIDTRPELDKGFRAAMSGLPKGCTSAPDRRAWDRFFGNFGTHYIRGCAVGGFSELFVSVTRSETMTQSKIAAQLELQYGSYFKGGGSAERDKMDKDYREASRARTRLYGGDAGMVALMETDPGAYAHWVATIADNPATRDFGLKEIWTLIEDSTLQAAAKAAFADYCYRNSDYSVRMNGAGSFVDITGQSGLSHLGDATFEAWVHPVGTGTATNGGILFNKDQSFEIARYPNGEIKFAFGIEGVKGWVWTATGRSIPANQWSHVAVSRSAKTGAVKVFINGQPLFSQTGKAGALADPGFKLQLGGRPTIAQFFDGYLQEARVWARALDGAEVQGAMYNRLEGNEPGLVGLWTLNDATGDDAADRGSGRNPGKLRNGASWAVPPVASPVTLHVHSGGLETAAIRAALAAGTPGDH</sequence>
<evidence type="ECO:0000313" key="5">
    <source>
        <dbReference type="EMBL" id="PQV55156.1"/>
    </source>
</evidence>
<evidence type="ECO:0000256" key="1">
    <source>
        <dbReference type="ARBA" id="ARBA00022729"/>
    </source>
</evidence>
<dbReference type="Pfam" id="PF13385">
    <property type="entry name" value="Laminin_G_3"/>
    <property type="match status" value="1"/>
</dbReference>
<keyword evidence="2" id="KW-1015">Disulfide bond</keyword>
<evidence type="ECO:0000256" key="2">
    <source>
        <dbReference type="ARBA" id="ARBA00023157"/>
    </source>
</evidence>
<feature type="domain" description="MACPF" evidence="4">
    <location>
        <begin position="1"/>
        <end position="323"/>
    </location>
</feature>
<gene>
    <name evidence="5" type="ORF">LX70_03674</name>
</gene>
<organism evidence="5 6">
    <name type="scientific">Albidovulum denitrificans</name>
    <dbReference type="NCBI Taxonomy" id="404881"/>
    <lineage>
        <taxon>Bacteria</taxon>
        <taxon>Pseudomonadati</taxon>
        <taxon>Pseudomonadota</taxon>
        <taxon>Alphaproteobacteria</taxon>
        <taxon>Rhodobacterales</taxon>
        <taxon>Paracoccaceae</taxon>
        <taxon>Albidovulum</taxon>
    </lineage>
</organism>
<dbReference type="PROSITE" id="PS51412">
    <property type="entry name" value="MACPF_2"/>
    <property type="match status" value="1"/>
</dbReference>
<reference evidence="5 6" key="1">
    <citation type="submission" date="2018-02" db="EMBL/GenBank/DDBJ databases">
        <title>Genomic Encyclopedia of Archaeal and Bacterial Type Strains, Phase II (KMG-II): from individual species to whole genera.</title>
        <authorList>
            <person name="Goeker M."/>
        </authorList>
    </citation>
    <scope>NUCLEOTIDE SEQUENCE [LARGE SCALE GENOMIC DNA]</scope>
    <source>
        <strain evidence="5 6">DSM 18921</strain>
    </source>
</reference>
<accession>A0A2S8S2W3</accession>
<keyword evidence="6" id="KW-1185">Reference proteome</keyword>
<name>A0A2S8S2W3_9RHOB</name>
<dbReference type="EMBL" id="PVEP01000011">
    <property type="protein sequence ID" value="PQV55156.1"/>
    <property type="molecule type" value="Genomic_DNA"/>
</dbReference>
<proteinExistence type="predicted"/>
<dbReference type="SMART" id="SM00560">
    <property type="entry name" value="LamGL"/>
    <property type="match status" value="1"/>
</dbReference>
<dbReference type="InterPro" id="IPR006558">
    <property type="entry name" value="LamG-like"/>
</dbReference>
<protein>
    <submittedName>
        <fullName evidence="5">MAC/Perforin domain-containing protein</fullName>
    </submittedName>
</protein>
<dbReference type="Gene3D" id="2.60.120.200">
    <property type="match status" value="1"/>
</dbReference>
<evidence type="ECO:0000259" key="4">
    <source>
        <dbReference type="PROSITE" id="PS51412"/>
    </source>
</evidence>
<evidence type="ECO:0000256" key="3">
    <source>
        <dbReference type="SAM" id="MobiDB-lite"/>
    </source>
</evidence>
<dbReference type="SUPFAM" id="SSF49899">
    <property type="entry name" value="Concanavalin A-like lectins/glucanases"/>
    <property type="match status" value="1"/>
</dbReference>
<dbReference type="InterPro" id="IPR020864">
    <property type="entry name" value="MACPF"/>
</dbReference>
<dbReference type="RefSeq" id="WP_105516224.1">
    <property type="nucleotide sequence ID" value="NZ_PVEP01000011.1"/>
</dbReference>
<dbReference type="Pfam" id="PF01823">
    <property type="entry name" value="MACPF"/>
    <property type="match status" value="1"/>
</dbReference>
<keyword evidence="1" id="KW-0732">Signal</keyword>
<dbReference type="InterPro" id="IPR013320">
    <property type="entry name" value="ConA-like_dom_sf"/>
</dbReference>
<dbReference type="AlphaFoldDB" id="A0A2S8S2W3"/>
<dbReference type="SMART" id="SM00457">
    <property type="entry name" value="MACPF"/>
    <property type="match status" value="1"/>
</dbReference>
<evidence type="ECO:0000313" key="6">
    <source>
        <dbReference type="Proteomes" id="UP000238338"/>
    </source>
</evidence>
<dbReference type="OrthoDB" id="5485153at2"/>
<feature type="region of interest" description="Disordered" evidence="3">
    <location>
        <begin position="501"/>
        <end position="520"/>
    </location>
</feature>